<feature type="region of interest" description="Disordered" evidence="1">
    <location>
        <begin position="494"/>
        <end position="519"/>
    </location>
</feature>
<protein>
    <submittedName>
        <fullName evidence="2">Uncharacterized protein</fullName>
    </submittedName>
</protein>
<evidence type="ECO:0000256" key="1">
    <source>
        <dbReference type="SAM" id="MobiDB-lite"/>
    </source>
</evidence>
<feature type="region of interest" description="Disordered" evidence="1">
    <location>
        <begin position="418"/>
        <end position="459"/>
    </location>
</feature>
<comment type="caution">
    <text evidence="2">The sequence shown here is derived from an EMBL/GenBank/DDBJ whole genome shotgun (WGS) entry which is preliminary data.</text>
</comment>
<feature type="compositionally biased region" description="Basic and acidic residues" evidence="1">
    <location>
        <begin position="496"/>
        <end position="510"/>
    </location>
</feature>
<evidence type="ECO:0000313" key="2">
    <source>
        <dbReference type="EMBL" id="KKM06600.1"/>
    </source>
</evidence>
<dbReference type="EMBL" id="LAZR01015954">
    <property type="protein sequence ID" value="KKM06600.1"/>
    <property type="molecule type" value="Genomic_DNA"/>
</dbReference>
<dbReference type="AlphaFoldDB" id="A0A0F9H6B1"/>
<feature type="non-terminal residue" evidence="2">
    <location>
        <position position="519"/>
    </location>
</feature>
<name>A0A0F9H6B1_9ZZZZ</name>
<gene>
    <name evidence="2" type="ORF">LCGC14_1742380</name>
</gene>
<reference evidence="2" key="1">
    <citation type="journal article" date="2015" name="Nature">
        <title>Complex archaea that bridge the gap between prokaryotes and eukaryotes.</title>
        <authorList>
            <person name="Spang A."/>
            <person name="Saw J.H."/>
            <person name="Jorgensen S.L."/>
            <person name="Zaremba-Niedzwiedzka K."/>
            <person name="Martijn J."/>
            <person name="Lind A.E."/>
            <person name="van Eijk R."/>
            <person name="Schleper C."/>
            <person name="Guy L."/>
            <person name="Ettema T.J."/>
        </authorList>
    </citation>
    <scope>NUCLEOTIDE SEQUENCE</scope>
</reference>
<feature type="compositionally biased region" description="Low complexity" evidence="1">
    <location>
        <begin position="423"/>
        <end position="435"/>
    </location>
</feature>
<proteinExistence type="predicted"/>
<accession>A0A0F9H6B1</accession>
<feature type="compositionally biased region" description="Acidic residues" evidence="1">
    <location>
        <begin position="436"/>
        <end position="457"/>
    </location>
</feature>
<sequence length="519" mass="56534">MPYTSHSDPKLPPRIKAMPIAARRKFVKVFNAFFKNCRSPKIGSAGSVATCEGAAMKVANGVVKTKEVFMDPTDESVTPASDDEPTEDGEKMAAAIEPYHEPVAFGGAISFDDVDKYRESQDFDYNISNQKWTFDKVFENIMAQDPTEVDMDQKLSQVKSAVDEFAARSEEPPEHCKEADGLAGRAVRAVRGLLGGDKDAAPERIGYAEFAGGGLLVTRDKETGIPRWVAVVTNKFEDRDEEIFSEASHQEFTEWVDRTKAYSALRLVHIPGSDIGREDFTAYTDGFVISSGTFDEGMEDVVESLVASKEGLKISHGYHYRVKDLQDGVYSRYRRFEISIVPASTAANPWTEIEFTGKSIREEVLNMPLTDEKRAFLTEHLGEERTAKIEQGVEAMSKDLEGSGVGFKDLAKVLAGTKDETPAAEAPADDPPAGDNADDDPPANATDDNEPGEDDPQDVTVGKELAPLAAFITTAIAEAVNPVADQVAEITSQVKELSKSDDDKVADKLTPKTRAAAAT</sequence>
<organism evidence="2">
    <name type="scientific">marine sediment metagenome</name>
    <dbReference type="NCBI Taxonomy" id="412755"/>
    <lineage>
        <taxon>unclassified sequences</taxon>
        <taxon>metagenomes</taxon>
        <taxon>ecological metagenomes</taxon>
    </lineage>
</organism>